<organism evidence="2 3">
    <name type="scientific">Staphylococcus aureus</name>
    <dbReference type="NCBI Taxonomy" id="1280"/>
    <lineage>
        <taxon>Bacteria</taxon>
        <taxon>Bacillati</taxon>
        <taxon>Bacillota</taxon>
        <taxon>Bacilli</taxon>
        <taxon>Bacillales</taxon>
        <taxon>Staphylococcaceae</taxon>
        <taxon>Staphylococcus</taxon>
    </lineage>
</organism>
<reference evidence="2 3" key="1">
    <citation type="submission" date="2018-06" db="EMBL/GenBank/DDBJ databases">
        <authorList>
            <consortium name="Pathogen Informatics"/>
            <person name="Doyle S."/>
        </authorList>
    </citation>
    <scope>NUCLEOTIDE SEQUENCE [LARGE SCALE GENOMIC DNA]</scope>
    <source>
        <strain evidence="2 3">NCTC6133</strain>
    </source>
</reference>
<evidence type="ECO:0000313" key="3">
    <source>
        <dbReference type="Proteomes" id="UP000255091"/>
    </source>
</evidence>
<feature type="transmembrane region" description="Helical" evidence="1">
    <location>
        <begin position="63"/>
        <end position="81"/>
    </location>
</feature>
<protein>
    <submittedName>
        <fullName evidence="2">Uncharacterized protein</fullName>
    </submittedName>
</protein>
<gene>
    <name evidence="2" type="ORF">NCTC6133_02425</name>
</gene>
<name>A0A380DUK9_STAAU</name>
<keyword evidence="1" id="KW-1133">Transmembrane helix</keyword>
<evidence type="ECO:0000313" key="2">
    <source>
        <dbReference type="EMBL" id="SUK53956.1"/>
    </source>
</evidence>
<dbReference type="EMBL" id="UHAP01000001">
    <property type="protein sequence ID" value="SUK53956.1"/>
    <property type="molecule type" value="Genomic_DNA"/>
</dbReference>
<feature type="transmembrane region" description="Helical" evidence="1">
    <location>
        <begin position="6"/>
        <end position="23"/>
    </location>
</feature>
<dbReference type="AlphaFoldDB" id="A0A380DUK9"/>
<evidence type="ECO:0000256" key="1">
    <source>
        <dbReference type="SAM" id="Phobius"/>
    </source>
</evidence>
<dbReference type="Gene3D" id="3.10.450.130">
    <property type="entry name" value="folded 79 residue fragment of lin0334 like domains"/>
    <property type="match status" value="1"/>
</dbReference>
<keyword evidence="1" id="KW-0812">Transmembrane</keyword>
<keyword evidence="1" id="KW-0472">Membrane</keyword>
<dbReference type="Proteomes" id="UP000255091">
    <property type="component" value="Unassembled WGS sequence"/>
</dbReference>
<sequence length="87" mass="10573">MKKKYILILLIVILIGMLVIAYAHNKKTKDHYIEIQEKRIDLYFKYNLNNYHSMKVTSFKRRLWVAILWMDMLITTKIMILKSHLCN</sequence>
<proteinExistence type="predicted"/>
<accession>A0A380DUK9</accession>